<gene>
    <name evidence="2" type="ORF">E2N92_12880</name>
</gene>
<dbReference type="EMBL" id="CP037968">
    <property type="protein sequence ID" value="QYZ80261.1"/>
    <property type="molecule type" value="Genomic_DNA"/>
</dbReference>
<reference evidence="2" key="1">
    <citation type="journal article" date="2005" name="Int. J. Syst. Evol. Microbiol.">
        <title>Methanofollis formosanus sp. nov., isolated from a fish pond.</title>
        <authorList>
            <person name="Wu S.Y."/>
            <person name="Chen S.C."/>
            <person name="Lai M.C."/>
        </authorList>
    </citation>
    <scope>NUCLEOTIDE SEQUENCE</scope>
    <source>
        <strain evidence="2">ML15</strain>
    </source>
</reference>
<dbReference type="KEGG" id="mfk:E2N92_12880"/>
<evidence type="ECO:0000313" key="3">
    <source>
        <dbReference type="Proteomes" id="UP000826709"/>
    </source>
</evidence>
<sequence length="131" mass="15162">MRKKHASSIRDENFSSLDLPYSDRKNGGDLNPSPHPPHLLARRQERSCERRRHVLIGMPSWYHDPEERIQKGEGRSFFSGITPIFAAPGYLLVRWRNRLDDGGGGRSRDLCLSPITRRRIKDHLTPRRPAI</sequence>
<accession>A0A8G1A4F2</accession>
<evidence type="ECO:0000313" key="2">
    <source>
        <dbReference type="EMBL" id="QYZ80261.1"/>
    </source>
</evidence>
<dbReference type="AlphaFoldDB" id="A0A8G1A4F2"/>
<evidence type="ECO:0000256" key="1">
    <source>
        <dbReference type="SAM" id="MobiDB-lite"/>
    </source>
</evidence>
<name>A0A8G1A4F2_9EURY</name>
<proteinExistence type="predicted"/>
<dbReference type="Proteomes" id="UP000826709">
    <property type="component" value="Chromosome"/>
</dbReference>
<keyword evidence="3" id="KW-1185">Reference proteome</keyword>
<dbReference type="RefSeq" id="WP_220681571.1">
    <property type="nucleotide sequence ID" value="NZ_CP037968.1"/>
</dbReference>
<feature type="region of interest" description="Disordered" evidence="1">
    <location>
        <begin position="16"/>
        <end position="46"/>
    </location>
</feature>
<reference evidence="2" key="2">
    <citation type="submission" date="2019-03" db="EMBL/GenBank/DDBJ databases">
        <authorList>
            <person name="Chen S.-C."/>
            <person name="Wu S.-Y."/>
            <person name="Lai M.-C."/>
        </authorList>
    </citation>
    <scope>NUCLEOTIDE SEQUENCE</scope>
    <source>
        <strain evidence="2">ML15</strain>
    </source>
</reference>
<protein>
    <submittedName>
        <fullName evidence="2">Uncharacterized protein</fullName>
    </submittedName>
</protein>
<organism evidence="2 3">
    <name type="scientific">Methanofollis formosanus</name>
    <dbReference type="NCBI Taxonomy" id="299308"/>
    <lineage>
        <taxon>Archaea</taxon>
        <taxon>Methanobacteriati</taxon>
        <taxon>Methanobacteriota</taxon>
        <taxon>Stenosarchaea group</taxon>
        <taxon>Methanomicrobia</taxon>
        <taxon>Methanomicrobiales</taxon>
        <taxon>Methanomicrobiaceae</taxon>
        <taxon>Methanofollis</taxon>
    </lineage>
</organism>